<dbReference type="GO" id="GO:0003700">
    <property type="term" value="F:DNA-binding transcription factor activity"/>
    <property type="evidence" value="ECO:0007669"/>
    <property type="project" value="InterPro"/>
</dbReference>
<reference evidence="6 7" key="1">
    <citation type="journal article" date="2007" name="Appl. Environ. Microbiol.">
        <title>Rhizobial factors required for stem nodule maturation and maintenance in Sesbania rostrata-Azorhizobium caulinodans ORS571 symbiosis.</title>
        <authorList>
            <person name="Suzuki S."/>
            <person name="Aono T."/>
            <person name="Lee KB."/>
            <person name="Suzuki T."/>
            <person name="Liu CT."/>
            <person name="Miwa H."/>
            <person name="Wakao S."/>
            <person name="Iki T."/>
            <person name="Oyaizu H."/>
        </authorList>
    </citation>
    <scope>NUCLEOTIDE SEQUENCE [LARGE SCALE GENOMIC DNA]</scope>
    <source>
        <strain evidence="7">ATCC 43989 / DSM 5975 / JCM 20966 / LMG 6465 / NBRC 14845 / NCIMB 13405 / ORS 571</strain>
    </source>
</reference>
<dbReference type="SUPFAM" id="SSF46689">
    <property type="entry name" value="Homeodomain-like"/>
    <property type="match status" value="2"/>
</dbReference>
<evidence type="ECO:0000256" key="1">
    <source>
        <dbReference type="ARBA" id="ARBA00023015"/>
    </source>
</evidence>
<reference evidence="6 7" key="4">
    <citation type="journal article" date="2009" name="Appl. Environ. Microbiol.">
        <title>Comparative genome-wide transcriptional profiling of Azorhizobium caulinodans ORS571 grown under free-living and symbiotic conditions.</title>
        <authorList>
            <person name="Tsukada S."/>
            <person name="Aono T."/>
            <person name="Akiba N."/>
            <person name="Lee KB."/>
            <person name="Liu CT."/>
            <person name="Toyazaki H."/>
            <person name="Oyaizu H."/>
        </authorList>
    </citation>
    <scope>NUCLEOTIDE SEQUENCE [LARGE SCALE GENOMIC DNA]</scope>
    <source>
        <strain evidence="7">ATCC 43989 / DSM 5975 / JCM 20966 / LMG 6465 / NBRC 14845 / NCIMB 13405 / ORS 571</strain>
    </source>
</reference>
<dbReference type="STRING" id="438753.AZC_2706"/>
<dbReference type="KEGG" id="azc:AZC_2706"/>
<dbReference type="EMBL" id="AP009384">
    <property type="protein sequence ID" value="BAF88704.1"/>
    <property type="molecule type" value="Genomic_DNA"/>
</dbReference>
<dbReference type="SUPFAM" id="SSF51182">
    <property type="entry name" value="RmlC-like cupins"/>
    <property type="match status" value="1"/>
</dbReference>
<dbReference type="InterPro" id="IPR009057">
    <property type="entry name" value="Homeodomain-like_sf"/>
</dbReference>
<organism evidence="6 7">
    <name type="scientific">Azorhizobium caulinodans (strain ATCC 43989 / DSM 5975 / JCM 20966 / LMG 6465 / NBRC 14845 / NCIMB 13405 / ORS 571)</name>
    <dbReference type="NCBI Taxonomy" id="438753"/>
    <lineage>
        <taxon>Bacteria</taxon>
        <taxon>Pseudomonadati</taxon>
        <taxon>Pseudomonadota</taxon>
        <taxon>Alphaproteobacteria</taxon>
        <taxon>Hyphomicrobiales</taxon>
        <taxon>Xanthobacteraceae</taxon>
        <taxon>Azorhizobium</taxon>
    </lineage>
</organism>
<dbReference type="RefSeq" id="WP_012171230.1">
    <property type="nucleotide sequence ID" value="NC_009937.1"/>
</dbReference>
<evidence type="ECO:0000256" key="2">
    <source>
        <dbReference type="ARBA" id="ARBA00023125"/>
    </source>
</evidence>
<dbReference type="GO" id="GO:0043565">
    <property type="term" value="F:sequence-specific DNA binding"/>
    <property type="evidence" value="ECO:0007669"/>
    <property type="project" value="InterPro"/>
</dbReference>
<dbReference type="InterPro" id="IPR020449">
    <property type="entry name" value="Tscrpt_reg_AraC-type_HTH"/>
</dbReference>
<dbReference type="AlphaFoldDB" id="A8I8U5"/>
<evidence type="ECO:0000313" key="6">
    <source>
        <dbReference type="EMBL" id="BAF88704.1"/>
    </source>
</evidence>
<dbReference type="PANTHER" id="PTHR46796:SF6">
    <property type="entry name" value="ARAC SUBFAMILY"/>
    <property type="match status" value="1"/>
</dbReference>
<reference evidence="7" key="2">
    <citation type="submission" date="2007-04" db="EMBL/GenBank/DDBJ databases">
        <title>Complete genome sequence of the nitrogen-fixing bacterium Azorhizobium caulinodans ORS571.</title>
        <authorList>
            <person name="Lee K.B."/>
            <person name="Backer P.D."/>
            <person name="Aono T."/>
            <person name="Liu C.T."/>
            <person name="Suzuki S."/>
            <person name="Suzuki T."/>
            <person name="Kaneko T."/>
            <person name="Yamada M."/>
            <person name="Tabata S."/>
            <person name="Kupfer D.M."/>
            <person name="Najar F.Z."/>
            <person name="Wiley G.B."/>
            <person name="Roe B."/>
            <person name="Binnewies T."/>
            <person name="Ussery D."/>
            <person name="Vereecke D."/>
            <person name="Gevers D."/>
            <person name="Holsters M."/>
            <person name="Oyaizu H."/>
        </authorList>
    </citation>
    <scope>NUCLEOTIDE SEQUENCE [LARGE SCALE GENOMIC DNA]</scope>
    <source>
        <strain evidence="7">ATCC 43989 / DSM 5975 / JCM 20966 / LMG 6465 / NBRC 14845 / NCIMB 13405 / ORS 571</strain>
    </source>
</reference>
<dbReference type="Pfam" id="PF02311">
    <property type="entry name" value="AraC_binding"/>
    <property type="match status" value="1"/>
</dbReference>
<dbReference type="eggNOG" id="COG2207">
    <property type="taxonomic scope" value="Bacteria"/>
</dbReference>
<dbReference type="InterPro" id="IPR014710">
    <property type="entry name" value="RmlC-like_jellyroll"/>
</dbReference>
<keyword evidence="4" id="KW-0804">Transcription</keyword>
<evidence type="ECO:0000256" key="3">
    <source>
        <dbReference type="ARBA" id="ARBA00023159"/>
    </source>
</evidence>
<dbReference type="PANTHER" id="PTHR46796">
    <property type="entry name" value="HTH-TYPE TRANSCRIPTIONAL ACTIVATOR RHAS-RELATED"/>
    <property type="match status" value="1"/>
</dbReference>
<reference evidence="6 7" key="6">
    <citation type="journal article" date="2011" name="Appl. Environ. Microbiol.">
        <title>Involvement of the azorhizobial chromosome partition gene (parA) in the onset of bacteroid differentiation during Sesbania rostrata stem nodule development.</title>
        <authorList>
            <person name="Liu CT."/>
            <person name="Lee KB."/>
            <person name="Wang YS."/>
            <person name="Peng MH."/>
            <person name="Lee KT."/>
            <person name="Suzuki S."/>
            <person name="Suzuki T."/>
            <person name="Oyaizu H."/>
        </authorList>
    </citation>
    <scope>NUCLEOTIDE SEQUENCE [LARGE SCALE GENOMIC DNA]</scope>
    <source>
        <strain evidence="7">ATCC 43989 / DSM 5975 / JCM 20966 / LMG 6465 / NBRC 14845 / NCIMB 13405 / ORS 571</strain>
    </source>
</reference>
<reference evidence="6 7" key="3">
    <citation type="journal article" date="2008" name="BMC Genomics">
        <title>The genome of the versatile nitrogen fixer Azorhizobium caulinodans ORS571.</title>
        <authorList>
            <person name="Lee KB."/>
            <person name="Backer P.D."/>
            <person name="Aono T."/>
            <person name="Liu CT."/>
            <person name="Suzuki S."/>
            <person name="Suzuki T."/>
            <person name="Kaneko T."/>
            <person name="Yamada M."/>
            <person name="Tabata S."/>
            <person name="Kupfer D.M."/>
            <person name="Najar F.Z."/>
            <person name="Wiley G.B."/>
            <person name="Roe B."/>
            <person name="Binnewies T.T."/>
            <person name="Ussery D.W."/>
            <person name="D'Haeze W."/>
            <person name="Herder J.D."/>
            <person name="Gevers D."/>
            <person name="Vereecke D."/>
            <person name="Holsters M."/>
            <person name="Oyaizu H."/>
        </authorList>
    </citation>
    <scope>NUCLEOTIDE SEQUENCE [LARGE SCALE GENOMIC DNA]</scope>
    <source>
        <strain evidence="7">ATCC 43989 / DSM 5975 / JCM 20966 / LMG 6465 / NBRC 14845 / NCIMB 13405 / ORS 571</strain>
    </source>
</reference>
<dbReference type="HOGENOM" id="CLU_000445_88_15_5"/>
<keyword evidence="3" id="KW-0010">Activator</keyword>
<dbReference type="InterPro" id="IPR018060">
    <property type="entry name" value="HTH_AraC"/>
</dbReference>
<accession>A8I8U5</accession>
<proteinExistence type="predicted"/>
<evidence type="ECO:0000313" key="7">
    <source>
        <dbReference type="Proteomes" id="UP000000270"/>
    </source>
</evidence>
<reference evidence="6 7" key="5">
    <citation type="journal article" date="2010" name="Appl. Environ. Microbiol.">
        <title>phrR-like gene praR of Azorhizobium caulinodans ORS571 is essential for symbiosis with Sesbania rostrata and is involved in expression of reb genes.</title>
        <authorList>
            <person name="Akiba N."/>
            <person name="Aono T."/>
            <person name="Toyazaki H."/>
            <person name="Sato S."/>
            <person name="Oyaizu H."/>
        </authorList>
    </citation>
    <scope>NUCLEOTIDE SEQUENCE [LARGE SCALE GENOMIC DNA]</scope>
    <source>
        <strain evidence="7">ATCC 43989 / DSM 5975 / JCM 20966 / LMG 6465 / NBRC 14845 / NCIMB 13405 / ORS 571</strain>
    </source>
</reference>
<evidence type="ECO:0000256" key="4">
    <source>
        <dbReference type="ARBA" id="ARBA00023163"/>
    </source>
</evidence>
<dbReference type="InterPro" id="IPR011051">
    <property type="entry name" value="RmlC_Cupin_sf"/>
</dbReference>
<protein>
    <submittedName>
        <fullName evidence="6">AraC-family transcriptional regulator</fullName>
    </submittedName>
</protein>
<dbReference type="PROSITE" id="PS01124">
    <property type="entry name" value="HTH_ARAC_FAMILY_2"/>
    <property type="match status" value="1"/>
</dbReference>
<dbReference type="Pfam" id="PF12833">
    <property type="entry name" value="HTH_18"/>
    <property type="match status" value="1"/>
</dbReference>
<keyword evidence="1" id="KW-0805">Transcription regulation</keyword>
<dbReference type="PRINTS" id="PR00032">
    <property type="entry name" value="HTHARAC"/>
</dbReference>
<evidence type="ECO:0000259" key="5">
    <source>
        <dbReference type="PROSITE" id="PS01124"/>
    </source>
</evidence>
<keyword evidence="2" id="KW-0238">DNA-binding</keyword>
<dbReference type="SMART" id="SM00342">
    <property type="entry name" value="HTH_ARAC"/>
    <property type="match status" value="1"/>
</dbReference>
<name>A8I8U5_AZOC5</name>
<dbReference type="InterPro" id="IPR050204">
    <property type="entry name" value="AraC_XylS_family_regulators"/>
</dbReference>
<sequence>MSIQLEIRSYSGAGRHTHDYVQVLVPMRGAMQLDVEGQVDVVASQCVAVIPSLHAHDFAPSRDCSLMVLDVERAALAEAAPRLVDTRVPLVSRLDPFAWRLFHLLGAEIGQNARRARDAAPLALAGLRLVAPRPGHRRDAAARVTEFAKGCMAGQRVPVAEMAEGAGLGQSQFHAVFRATTGQSPKQYQLARSFERAADLLASTDEPVAEIAYRLGYQNASSFNRQFKRRFGVTPSVFRAAGRTA</sequence>
<dbReference type="Gene3D" id="1.10.10.60">
    <property type="entry name" value="Homeodomain-like"/>
    <property type="match status" value="2"/>
</dbReference>
<dbReference type="Proteomes" id="UP000000270">
    <property type="component" value="Chromosome"/>
</dbReference>
<keyword evidence="7" id="KW-1185">Reference proteome</keyword>
<dbReference type="Gene3D" id="2.60.120.10">
    <property type="entry name" value="Jelly Rolls"/>
    <property type="match status" value="1"/>
</dbReference>
<feature type="domain" description="HTH araC/xylS-type" evidence="5">
    <location>
        <begin position="142"/>
        <end position="241"/>
    </location>
</feature>
<dbReference type="InterPro" id="IPR003313">
    <property type="entry name" value="AraC-bd"/>
</dbReference>
<gene>
    <name evidence="6" type="primary">araC</name>
    <name evidence="6" type="ordered locus">AZC_2706</name>
</gene>